<reference evidence="10" key="1">
    <citation type="submission" date="2022-11" db="EMBL/GenBank/DDBJ databases">
        <authorList>
            <person name="Petersen C."/>
        </authorList>
    </citation>
    <scope>NUCLEOTIDE SEQUENCE</scope>
    <source>
        <strain evidence="10">IBT 30761</strain>
    </source>
</reference>
<dbReference type="OrthoDB" id="8062037at2759"/>
<feature type="domain" description="Zn(2)-C6 fungal-type" evidence="9">
    <location>
        <begin position="49"/>
        <end position="83"/>
    </location>
</feature>
<evidence type="ECO:0000259" key="9">
    <source>
        <dbReference type="PROSITE" id="PS50048"/>
    </source>
</evidence>
<evidence type="ECO:0000313" key="11">
    <source>
        <dbReference type="Proteomes" id="UP001149074"/>
    </source>
</evidence>
<dbReference type="InterPro" id="IPR007219">
    <property type="entry name" value="XnlR_reg_dom"/>
</dbReference>
<dbReference type="Pfam" id="PF04082">
    <property type="entry name" value="Fungal_trans"/>
    <property type="match status" value="1"/>
</dbReference>
<evidence type="ECO:0000256" key="7">
    <source>
        <dbReference type="ARBA" id="ARBA00023242"/>
    </source>
</evidence>
<feature type="compositionally biased region" description="Polar residues" evidence="8">
    <location>
        <begin position="651"/>
        <end position="663"/>
    </location>
</feature>
<comment type="subcellular location">
    <subcellularLocation>
        <location evidence="1">Nucleus</location>
    </subcellularLocation>
</comment>
<reference evidence="10" key="2">
    <citation type="journal article" date="2023" name="IMA Fungus">
        <title>Comparative genomic study of the Penicillium genus elucidates a diverse pangenome and 15 lateral gene transfer events.</title>
        <authorList>
            <person name="Petersen C."/>
            <person name="Sorensen T."/>
            <person name="Nielsen M.R."/>
            <person name="Sondergaard T.E."/>
            <person name="Sorensen J.L."/>
            <person name="Fitzpatrick D.A."/>
            <person name="Frisvad J.C."/>
            <person name="Nielsen K.L."/>
        </authorList>
    </citation>
    <scope>NUCLEOTIDE SEQUENCE</scope>
    <source>
        <strain evidence="10">IBT 30761</strain>
    </source>
</reference>
<evidence type="ECO:0000313" key="10">
    <source>
        <dbReference type="EMBL" id="KAJ5109649.1"/>
    </source>
</evidence>
<keyword evidence="3" id="KW-0862">Zinc</keyword>
<keyword evidence="5" id="KW-0238">DNA-binding</keyword>
<dbReference type="SMART" id="SM00066">
    <property type="entry name" value="GAL4"/>
    <property type="match status" value="1"/>
</dbReference>
<sequence length="799" mass="88725">MDSDYPEPPSQCRADSHGRNAPPEDRPAFGMSHAAETSAEPDDLKRPRACEPCRQLKVRCDPDPTHPDGSCKRCAKAGRTCITTAPTRKRQKKTDSRVTELERKIDFLTATLQASHSNAFMGPPGNTHSREEPASSRRWLRDDTNPNENKRTHDGYLASQYGRPNSPSAERISKPADSKHWRGPFGGEVAPPREVGNQFVDVIDRGLVDVQSANAAFERYATRMAPEMPFVMLPAGNGYGRYLHLTLLNEIYQMIADRMVVKGEKCLELVQALMVCSIWYVPPDNFEELKFYQLVHFAVILCMDIGLNRRSSSELKPFAKIRETLIKKPAGDLNGPEARRTWLGCYYMSVQVSTALRRTQLLRWSPYMDECIEVLQTHPDALPTDRKAVWWAKLGFIMEDSSVQLLTEDSESIASFSDSKVRYTIRGFSNQLAQWRREIPDDVYTDTLAHTYHVLNLFIHETAMSVDCKNTTIPSSPSNDKLPTSAIAPLIDALTTSISSIHQAFDIIMNVDPERLTCLPTVTLARTSYPFVSLVKIYSLLTAPDTRIGQVIDMQSLKLEYYLDRVIEHYRKAASLDGGRAAAKFGNILTMLRNWFAKKKENGPALREIFGAETPADSPADARKMNHGATPLQLLSEVASSGASGEPNCPPSTSFSHRPSQSYTPSTLTPGLPPSQSPNPTTRYDSLGTKPEPSWPTPTSFSPSIQNQVTSMSPAGADDPSRTFYQPYGPSQAYPNVPASTTGYPDMSMGMSIAQPMGMPGNEIGMDATFDPDNLFALGTMMDEGLLTFPLSFDSNFQF</sequence>
<proteinExistence type="predicted"/>
<dbReference type="PROSITE" id="PS50048">
    <property type="entry name" value="ZN2_CY6_FUNGAL_2"/>
    <property type="match status" value="1"/>
</dbReference>
<keyword evidence="11" id="KW-1185">Reference proteome</keyword>
<dbReference type="GO" id="GO:0005634">
    <property type="term" value="C:nucleus"/>
    <property type="evidence" value="ECO:0007669"/>
    <property type="project" value="UniProtKB-SubCell"/>
</dbReference>
<dbReference type="InterPro" id="IPR001138">
    <property type="entry name" value="Zn2Cys6_DnaBD"/>
</dbReference>
<gene>
    <name evidence="10" type="ORF">N7532_002294</name>
</gene>
<evidence type="ECO:0000256" key="2">
    <source>
        <dbReference type="ARBA" id="ARBA00022723"/>
    </source>
</evidence>
<evidence type="ECO:0000256" key="8">
    <source>
        <dbReference type="SAM" id="MobiDB-lite"/>
    </source>
</evidence>
<feature type="compositionally biased region" description="Basic and acidic residues" evidence="8">
    <location>
        <begin position="171"/>
        <end position="180"/>
    </location>
</feature>
<dbReference type="FunFam" id="4.10.240.10:FF:000003">
    <property type="entry name" value="C6 transcription factor (Leu3)"/>
    <property type="match status" value="1"/>
</dbReference>
<keyword evidence="4" id="KW-0805">Transcription regulation</keyword>
<dbReference type="GO" id="GO:0000976">
    <property type="term" value="F:transcription cis-regulatory region binding"/>
    <property type="evidence" value="ECO:0007669"/>
    <property type="project" value="TreeGrafter"/>
</dbReference>
<keyword evidence="2" id="KW-0479">Metal-binding</keyword>
<dbReference type="PANTHER" id="PTHR31845:SF39">
    <property type="entry name" value="TRANSCRIPTION FACTOR PBCR-RELATED"/>
    <property type="match status" value="1"/>
</dbReference>
<evidence type="ECO:0000256" key="5">
    <source>
        <dbReference type="ARBA" id="ARBA00023125"/>
    </source>
</evidence>
<dbReference type="SUPFAM" id="SSF57701">
    <property type="entry name" value="Zn2/Cys6 DNA-binding domain"/>
    <property type="match status" value="1"/>
</dbReference>
<dbReference type="EMBL" id="JAPQKI010000003">
    <property type="protein sequence ID" value="KAJ5109649.1"/>
    <property type="molecule type" value="Genomic_DNA"/>
</dbReference>
<feature type="region of interest" description="Disordered" evidence="8">
    <location>
        <begin position="639"/>
        <end position="737"/>
    </location>
</feature>
<dbReference type="PROSITE" id="PS00463">
    <property type="entry name" value="ZN2_CY6_FUNGAL_1"/>
    <property type="match status" value="1"/>
</dbReference>
<organism evidence="10 11">
    <name type="scientific">Penicillium argentinense</name>
    <dbReference type="NCBI Taxonomy" id="1131581"/>
    <lineage>
        <taxon>Eukaryota</taxon>
        <taxon>Fungi</taxon>
        <taxon>Dikarya</taxon>
        <taxon>Ascomycota</taxon>
        <taxon>Pezizomycotina</taxon>
        <taxon>Eurotiomycetes</taxon>
        <taxon>Eurotiomycetidae</taxon>
        <taxon>Eurotiales</taxon>
        <taxon>Aspergillaceae</taxon>
        <taxon>Penicillium</taxon>
    </lineage>
</organism>
<evidence type="ECO:0000256" key="1">
    <source>
        <dbReference type="ARBA" id="ARBA00004123"/>
    </source>
</evidence>
<keyword evidence="6" id="KW-0804">Transcription</keyword>
<feature type="region of interest" description="Disordered" evidence="8">
    <location>
        <begin position="1"/>
        <end position="47"/>
    </location>
</feature>
<dbReference type="Gene3D" id="4.10.240.10">
    <property type="entry name" value="Zn(2)-C6 fungal-type DNA-binding domain"/>
    <property type="match status" value="1"/>
</dbReference>
<feature type="compositionally biased region" description="Basic and acidic residues" evidence="8">
    <location>
        <begin position="14"/>
        <end position="27"/>
    </location>
</feature>
<dbReference type="RefSeq" id="XP_056477760.1">
    <property type="nucleotide sequence ID" value="XM_056614788.1"/>
</dbReference>
<keyword evidence="7" id="KW-0539">Nucleus</keyword>
<feature type="compositionally biased region" description="Basic and acidic residues" evidence="8">
    <location>
        <begin position="128"/>
        <end position="154"/>
    </location>
</feature>
<dbReference type="InterPro" id="IPR036864">
    <property type="entry name" value="Zn2-C6_fun-type_DNA-bd_sf"/>
</dbReference>
<evidence type="ECO:0000256" key="4">
    <source>
        <dbReference type="ARBA" id="ARBA00023015"/>
    </source>
</evidence>
<dbReference type="Pfam" id="PF00172">
    <property type="entry name" value="Zn_clus"/>
    <property type="match status" value="1"/>
</dbReference>
<evidence type="ECO:0000256" key="6">
    <source>
        <dbReference type="ARBA" id="ARBA00023163"/>
    </source>
</evidence>
<dbReference type="InterPro" id="IPR051089">
    <property type="entry name" value="prtT"/>
</dbReference>
<evidence type="ECO:0000256" key="3">
    <source>
        <dbReference type="ARBA" id="ARBA00022833"/>
    </source>
</evidence>
<dbReference type="GO" id="GO:0006351">
    <property type="term" value="P:DNA-templated transcription"/>
    <property type="evidence" value="ECO:0007669"/>
    <property type="project" value="InterPro"/>
</dbReference>
<dbReference type="Proteomes" id="UP001149074">
    <property type="component" value="Unassembled WGS sequence"/>
</dbReference>
<dbReference type="CDD" id="cd00067">
    <property type="entry name" value="GAL4"/>
    <property type="match status" value="1"/>
</dbReference>
<dbReference type="GeneID" id="81353767"/>
<dbReference type="GO" id="GO:0008270">
    <property type="term" value="F:zinc ion binding"/>
    <property type="evidence" value="ECO:0007669"/>
    <property type="project" value="InterPro"/>
</dbReference>
<name>A0A9W9KK55_9EURO</name>
<protein>
    <submittedName>
        <fullName evidence="10">Transcription factor</fullName>
    </submittedName>
</protein>
<accession>A0A9W9KK55</accession>
<dbReference type="AlphaFoldDB" id="A0A9W9KK55"/>
<dbReference type="GO" id="GO:0000981">
    <property type="term" value="F:DNA-binding transcription factor activity, RNA polymerase II-specific"/>
    <property type="evidence" value="ECO:0007669"/>
    <property type="project" value="InterPro"/>
</dbReference>
<dbReference type="GO" id="GO:0001216">
    <property type="term" value="F:DNA-binding transcription activator activity"/>
    <property type="evidence" value="ECO:0007669"/>
    <property type="project" value="UniProtKB-ARBA"/>
</dbReference>
<dbReference type="CDD" id="cd12148">
    <property type="entry name" value="fungal_TF_MHR"/>
    <property type="match status" value="1"/>
</dbReference>
<dbReference type="PANTHER" id="PTHR31845">
    <property type="entry name" value="FINGER DOMAIN PROTEIN, PUTATIVE-RELATED"/>
    <property type="match status" value="1"/>
</dbReference>
<feature type="region of interest" description="Disordered" evidence="8">
    <location>
        <begin position="115"/>
        <end position="188"/>
    </location>
</feature>
<comment type="caution">
    <text evidence="10">The sequence shown here is derived from an EMBL/GenBank/DDBJ whole genome shotgun (WGS) entry which is preliminary data.</text>
</comment>